<name>A0A6J6B1X7_9ZZZZ</name>
<dbReference type="EMBL" id="CAEZSG010000020">
    <property type="protein sequence ID" value="CAB4532637.1"/>
    <property type="molecule type" value="Genomic_DNA"/>
</dbReference>
<reference evidence="1" key="1">
    <citation type="submission" date="2020-05" db="EMBL/GenBank/DDBJ databases">
        <authorList>
            <person name="Chiriac C."/>
            <person name="Salcher M."/>
            <person name="Ghai R."/>
            <person name="Kavagutti S V."/>
        </authorList>
    </citation>
    <scope>NUCLEOTIDE SEQUENCE</scope>
</reference>
<evidence type="ECO:0000313" key="1">
    <source>
        <dbReference type="EMBL" id="CAB4532637.1"/>
    </source>
</evidence>
<organism evidence="1">
    <name type="scientific">freshwater metagenome</name>
    <dbReference type="NCBI Taxonomy" id="449393"/>
    <lineage>
        <taxon>unclassified sequences</taxon>
        <taxon>metagenomes</taxon>
        <taxon>ecological metagenomes</taxon>
    </lineage>
</organism>
<gene>
    <name evidence="1" type="ORF">UFOPK1413_00238</name>
</gene>
<accession>A0A6J6B1X7</accession>
<dbReference type="AlphaFoldDB" id="A0A6J6B1X7"/>
<sequence length="55" mass="5897">MEGRWVAVGQIVALTRFFRDDVHGHATENAGDSSEIAIHDISAEPNGLECLCASV</sequence>
<protein>
    <submittedName>
        <fullName evidence="1">Unannotated protein</fullName>
    </submittedName>
</protein>
<proteinExistence type="predicted"/>